<accession>A0A0J7KQG8</accession>
<evidence type="ECO:0000313" key="8">
    <source>
        <dbReference type="EMBL" id="KMQ92504.1"/>
    </source>
</evidence>
<evidence type="ECO:0000256" key="3">
    <source>
        <dbReference type="ARBA" id="ARBA00022452"/>
    </source>
</evidence>
<gene>
    <name evidence="8" type="ORF">RF55_7503</name>
</gene>
<protein>
    <submittedName>
        <fullName evidence="8">Transporter</fullName>
    </submittedName>
</protein>
<dbReference type="GO" id="GO:0015562">
    <property type="term" value="F:efflux transmembrane transporter activity"/>
    <property type="evidence" value="ECO:0007669"/>
    <property type="project" value="InterPro"/>
</dbReference>
<organism evidence="8 9">
    <name type="scientific">Lasius niger</name>
    <name type="common">Black garden ant</name>
    <dbReference type="NCBI Taxonomy" id="67767"/>
    <lineage>
        <taxon>Eukaryota</taxon>
        <taxon>Metazoa</taxon>
        <taxon>Ecdysozoa</taxon>
        <taxon>Arthropoda</taxon>
        <taxon>Hexapoda</taxon>
        <taxon>Insecta</taxon>
        <taxon>Pterygota</taxon>
        <taxon>Neoptera</taxon>
        <taxon>Endopterygota</taxon>
        <taxon>Hymenoptera</taxon>
        <taxon>Apocrita</taxon>
        <taxon>Aculeata</taxon>
        <taxon>Formicoidea</taxon>
        <taxon>Formicidae</taxon>
        <taxon>Formicinae</taxon>
        <taxon>Lasius</taxon>
        <taxon>Lasius</taxon>
    </lineage>
</organism>
<keyword evidence="9" id="KW-1185">Reference proteome</keyword>
<comment type="subcellular location">
    <subcellularLocation>
        <location evidence="1">Cell outer membrane</location>
    </subcellularLocation>
</comment>
<evidence type="ECO:0000256" key="4">
    <source>
        <dbReference type="ARBA" id="ARBA00022692"/>
    </source>
</evidence>
<dbReference type="PANTHER" id="PTHR30026:SF20">
    <property type="entry name" value="OUTER MEMBRANE PROTEIN TOLC"/>
    <property type="match status" value="1"/>
</dbReference>
<reference evidence="8 9" key="1">
    <citation type="submission" date="2015-04" db="EMBL/GenBank/DDBJ databases">
        <title>Lasius niger genome sequencing.</title>
        <authorList>
            <person name="Konorov E.A."/>
            <person name="Nikitin M.A."/>
            <person name="Kirill M.V."/>
            <person name="Chang P."/>
        </authorList>
    </citation>
    <scope>NUCLEOTIDE SEQUENCE [LARGE SCALE GENOMIC DNA]</scope>
    <source>
        <tissue evidence="8">Whole</tissue>
    </source>
</reference>
<evidence type="ECO:0000256" key="2">
    <source>
        <dbReference type="ARBA" id="ARBA00022448"/>
    </source>
</evidence>
<keyword evidence="6" id="KW-0998">Cell outer membrane</keyword>
<name>A0A0J7KQG8_LASNI</name>
<dbReference type="InterPro" id="IPR028351">
    <property type="entry name" value="CyaE"/>
</dbReference>
<dbReference type="GO" id="GO:1990281">
    <property type="term" value="C:efflux pump complex"/>
    <property type="evidence" value="ECO:0007669"/>
    <property type="project" value="TreeGrafter"/>
</dbReference>
<keyword evidence="2" id="KW-0813">Transport</keyword>
<dbReference type="PANTHER" id="PTHR30026">
    <property type="entry name" value="OUTER MEMBRANE PROTEIN TOLC"/>
    <property type="match status" value="1"/>
</dbReference>
<dbReference type="PaxDb" id="67767-A0A0J7KQG8"/>
<dbReference type="GO" id="GO:0015288">
    <property type="term" value="F:porin activity"/>
    <property type="evidence" value="ECO:0007669"/>
    <property type="project" value="TreeGrafter"/>
</dbReference>
<dbReference type="InterPro" id="IPR003423">
    <property type="entry name" value="OMP_efflux"/>
</dbReference>
<dbReference type="SUPFAM" id="SSF56954">
    <property type="entry name" value="Outer membrane efflux proteins (OEP)"/>
    <property type="match status" value="1"/>
</dbReference>
<dbReference type="Pfam" id="PF02321">
    <property type="entry name" value="OEP"/>
    <property type="match status" value="2"/>
</dbReference>
<dbReference type="AlphaFoldDB" id="A0A0J7KQG8"/>
<keyword evidence="5" id="KW-0472">Membrane</keyword>
<sequence length="562" mass="59804">MPIWKESAAAPVAIAMATGKQVSKNGEPLPESQKEREAQYSFPNKQGKDKDGKDKKKYSKHQDGSGVLPSISEIHHDAEKSGAPGFDVAPEKNYGLMDLIDIAQSSNPQTKEAWNMAKNAALTMGIAKASYLPTITGSVIGGYWENHWDAKYNTSVNLPGTQGGTIGGHNIPGLPPQTIGADAKGNTHIGGDLQSEVATMTWLLFDYGRDATVRATHHMALAANISFTGVHQRVIYHVAETYYLYNAAKKRLVLAKASLENTTHVNEAVQARLKYGQATAVDSAQSQAAVATADLEVVKAEGAVSDAYLALVNAMGINPQTQVGIEPAPEGELNPHDFHMTDEIVNGAVARRPDVLAALSRYKASKEGIQAAIGDFAPKIFASGYASYQTFGLGLSLTDQGGSGINSHTGIDAQNFDGAIFGGITMPIFDGGMRLARLKEAKNNAKNAEESLRDIENAAIKEIISAHNGLKTGLSTWTASKRMDEAATLGFNAGLEAYRSGEGSVTRLLELQNQLYKAETGKWDAYYASLVSAASLAFATGSLGSGKDVQDNQFSPVGFKAH</sequence>
<feature type="region of interest" description="Disordered" evidence="7">
    <location>
        <begin position="18"/>
        <end position="69"/>
    </location>
</feature>
<evidence type="ECO:0000313" key="9">
    <source>
        <dbReference type="Proteomes" id="UP000036403"/>
    </source>
</evidence>
<dbReference type="Gene3D" id="1.20.1600.10">
    <property type="entry name" value="Outer membrane efflux proteins (OEP)"/>
    <property type="match status" value="1"/>
</dbReference>
<evidence type="ECO:0000256" key="1">
    <source>
        <dbReference type="ARBA" id="ARBA00004442"/>
    </source>
</evidence>
<keyword evidence="4" id="KW-0812">Transmembrane</keyword>
<dbReference type="InterPro" id="IPR051906">
    <property type="entry name" value="TolC-like"/>
</dbReference>
<evidence type="ECO:0000256" key="6">
    <source>
        <dbReference type="ARBA" id="ARBA00023237"/>
    </source>
</evidence>
<keyword evidence="3" id="KW-1134">Transmembrane beta strand</keyword>
<dbReference type="Proteomes" id="UP000036403">
    <property type="component" value="Unassembled WGS sequence"/>
</dbReference>
<evidence type="ECO:0000256" key="5">
    <source>
        <dbReference type="ARBA" id="ARBA00023136"/>
    </source>
</evidence>
<dbReference type="PIRSF" id="PIRSF001892">
    <property type="entry name" value="CyaE"/>
    <property type="match status" value="1"/>
</dbReference>
<proteinExistence type="predicted"/>
<comment type="caution">
    <text evidence="8">The sequence shown here is derived from an EMBL/GenBank/DDBJ whole genome shotgun (WGS) entry which is preliminary data.</text>
</comment>
<evidence type="ECO:0000256" key="7">
    <source>
        <dbReference type="SAM" id="MobiDB-lite"/>
    </source>
</evidence>
<dbReference type="EMBL" id="LBMM01004369">
    <property type="protein sequence ID" value="KMQ92504.1"/>
    <property type="molecule type" value="Genomic_DNA"/>
</dbReference>